<keyword evidence="9" id="KW-1185">Reference proteome</keyword>
<evidence type="ECO:0000256" key="5">
    <source>
        <dbReference type="SAM" id="MobiDB-lite"/>
    </source>
</evidence>
<comment type="subcellular location">
    <subcellularLocation>
        <location evidence="1">Secreted</location>
    </subcellularLocation>
</comment>
<dbReference type="Pfam" id="PF12256">
    <property type="entry name" value="TcdB_toxin_midN"/>
    <property type="match status" value="1"/>
</dbReference>
<reference evidence="8 9" key="1">
    <citation type="submission" date="2019-03" db="EMBL/GenBank/DDBJ databases">
        <title>Genomic Encyclopedia of Type Strains, Phase IV (KMG-IV): sequencing the most valuable type-strain genomes for metagenomic binning, comparative biology and taxonomic classification.</title>
        <authorList>
            <person name="Goeker M."/>
        </authorList>
    </citation>
    <scope>NUCLEOTIDE SEQUENCE [LARGE SCALE GENOMIC DNA]</scope>
    <source>
        <strain evidence="8 9">DSM 101</strain>
    </source>
</reference>
<dbReference type="NCBIfam" id="TIGR01643">
    <property type="entry name" value="YD_repeat_2x"/>
    <property type="match status" value="2"/>
</dbReference>
<dbReference type="Pfam" id="PF05593">
    <property type="entry name" value="RHS_repeat"/>
    <property type="match status" value="2"/>
</dbReference>
<dbReference type="Proteomes" id="UP000295030">
    <property type="component" value="Unassembled WGS sequence"/>
</dbReference>
<feature type="chain" id="PRO_5020496519" evidence="6">
    <location>
        <begin position="22"/>
        <end position="2085"/>
    </location>
</feature>
<sequence length="2085" mass="221653">MTLHRSVRGRAVSSNSLLALAAIGVAAATLYAGHGAIAQAPPPTAGQAEPAKPDASAPPAAAPSVPETTAPASEKPQVYGPSGLRSVPEPEKGEADPAAAADAGEAGEAEPQAAAVLAADPEPGGFSAGSNITPEPSQAKPDKAPYNGSFTQIVDLKVPAFRGIEPDIDLVYDSSLGLRAGGFFAGYVGVGWQVSSLSDIVRISVRQGAPAFDANDTFALDGTPLVPCATAATNPSCASGGTHATRVESYRRIVFAAGDNSWTVTGKDGTRSIYRPVSTWGSTVPSGDTDPAKLQNQFRWLLAQVIDTHGNTVSYSYGCGILPSCWPTRITYAGVQIDFIADTVADVQTSATGRSLAIQDKRLKRIEVRVDGNNYKAYLLAQETSLITGLARLASVQEFGSDFVIQPDGTAIGTALPPTTFAYSNPGLDFTTENLFNATSAYASSGFGDFSGDGRVTNARPLPAIQQDRYCAFAGLIAPNILRCPVVRSRSITNWYDDSIVLDYDGNGIDDFIWAQVYRGDCDDLSCPRLQGGSYTYSISRNGSVKELRIEDVNIPLPWYQLIREEPVPYNHSTAVGDFDGDGREELAMISSTRNYPAASHTRIYSFNGTTLAARGVSLGAGASIIPPPMSTADVDGDGRSEVIKLDRLFAMGADGNFLPGRPIPNLGKVGDLNGDGKSDRISFNALQNRVRVSYSDGTNFTDPVPIGNLPIAMGEGGVTVLADVDGDGRTDVIVRPRATWLASIVFLARGDQTWEQRIIPVVAGAADFNGDGRADLMRGSVSSSSGTRSRYHYSGNVLLATFGVPDLLTSVTTPYGAVTSVTYAPSSEWTRSNRLPATYQTVKEVSVFDGRGSTSTTKYAYAGALYDYPERRFLGYRNVTMTLPCETWEPKCPTRDYTFRQDVASAGKIERLVSKAGSGAVLREDVESYEDIRLSQPPFFSRNTASDQAMWAGGQSRTARTERVFDLYGNVTTLHERGSVGVAQDDRSTVQAFAPNTSLYIVDKPREELRYGSGGPSSTPLARSLVFYDGATVNATPPVRGDPTRLRRWLGPADNWVERTAAFDSYGNRTAEVDEVGNRTEHVFDPVHHLLEVETKQPPYFDGDTRFRTTTTWNPSCRASAVETDVNLQPTTRTYDPLCRLTRLVPPGNDFRGYEYRDIGDPTSQGVIVTRPGATAAGDLWTGYFFDGLARPYFMSSRGPSTTSAIVQQRSFTARGEIASISLPYYPTETPQLSTMTYDGLDRLTLTVLPDTAMITQSYGLSAAPLGFISTTTTDPNGNVSVVHTDAFDNKIREDRMLGGFPLSTNYGWDALNRLATITDPIGAPWSYQYDTLSRRTAAQDPDAGASSYSYDPAGRMLTRTDARSTVTTFTYDRLSRVTSQTVAPSGGPSEVTTSLYDEARPGFYNVGKRTTQTKANVSTTRTDYDRAGRAVREQWTVPPSGTGSETFTLETRYDEGGRIRGKSFPNGDVVGTPANPWTYDEAGRLLAIPGHVSAFLYDAAGKTTSATYANGVTTVFAYSLPRGWLDQVTTAKAGTTLFQAIYAHDAGGRITSVATSGTAPAVPSDSWAYEYDDVDRLITADNTDDSRDQSFTYDNAGNLTFATGVGAYTYPEPTAPRPHAPLTIDGATISWDASGNLTNGRGRTLAWDGENRPVTITLAGASVAMTYGPEGERLKKTTATEIPPGSPCAAPAPQKITLTVTGDIERVTSYACEGSPAAWTAKTTWRLDVHADTQLVTPDAGGATAPVFLHRDHLASVKLTTDATGCVASRSAYRPYGDRTQAEAPSIPGCSPAAPAEPRGFIGERHDPETGLLYLHARYYDPVIGRFLSPDTLDPIEPGVGTNRYAYADNDPVNKSDPNGHFVNNLWGAGAGFLTGLAIQEAEIALGYRSELSYGALAVDAGLGALTSGLSAPVRSAAAAATLTAAKALAQNRVLGRAGEAIAIRALRAQGYDVATQVGVRVGGADGAYAVLDAVARKGGSIVGVEVKTGAAQLTGPQKAVKAAIDAGMDVRVVGGSVNGAQFANRSIDSMSVVRISREAAAREAGIDLGAATAAAKGQFLGGAASAMESSTRDNDDDSDDTD</sequence>
<feature type="region of interest" description="Disordered" evidence="5">
    <location>
        <begin position="40"/>
        <end position="146"/>
    </location>
</feature>
<gene>
    <name evidence="8" type="ORF">EV667_4065</name>
</gene>
<evidence type="ECO:0000259" key="7">
    <source>
        <dbReference type="Pfam" id="PF12256"/>
    </source>
</evidence>
<dbReference type="Gene3D" id="2.180.10.10">
    <property type="entry name" value="RHS repeat-associated core"/>
    <property type="match status" value="2"/>
</dbReference>
<feature type="signal peptide" evidence="6">
    <location>
        <begin position="1"/>
        <end position="21"/>
    </location>
</feature>
<evidence type="ECO:0000256" key="4">
    <source>
        <dbReference type="ARBA" id="ARBA00023026"/>
    </source>
</evidence>
<proteinExistence type="predicted"/>
<organism evidence="8 9">
    <name type="scientific">Ancylobacter aquaticus</name>
    <dbReference type="NCBI Taxonomy" id="100"/>
    <lineage>
        <taxon>Bacteria</taxon>
        <taxon>Pseudomonadati</taxon>
        <taxon>Pseudomonadota</taxon>
        <taxon>Alphaproteobacteria</taxon>
        <taxon>Hyphomicrobiales</taxon>
        <taxon>Xanthobacteraceae</taxon>
        <taxon>Ancylobacter</taxon>
    </lineage>
</organism>
<dbReference type="InterPro" id="IPR006530">
    <property type="entry name" value="YD"/>
</dbReference>
<evidence type="ECO:0000256" key="1">
    <source>
        <dbReference type="ARBA" id="ARBA00004613"/>
    </source>
</evidence>
<dbReference type="NCBIfam" id="TIGR03696">
    <property type="entry name" value="Rhs_assc_core"/>
    <property type="match status" value="1"/>
</dbReference>
<evidence type="ECO:0000256" key="2">
    <source>
        <dbReference type="ARBA" id="ARBA00022525"/>
    </source>
</evidence>
<keyword evidence="4" id="KW-0843">Virulence</keyword>
<dbReference type="GO" id="GO:0005737">
    <property type="term" value="C:cytoplasm"/>
    <property type="evidence" value="ECO:0007669"/>
    <property type="project" value="InterPro"/>
</dbReference>
<dbReference type="PANTHER" id="PTHR32305:SF15">
    <property type="entry name" value="PROTEIN RHSA-RELATED"/>
    <property type="match status" value="1"/>
</dbReference>
<dbReference type="PANTHER" id="PTHR32305">
    <property type="match status" value="1"/>
</dbReference>
<feature type="domain" description="Insecticide toxin TcdB middle/N-terminal" evidence="7">
    <location>
        <begin position="766"/>
        <end position="885"/>
    </location>
</feature>
<dbReference type="InterPro" id="IPR013517">
    <property type="entry name" value="FG-GAP"/>
</dbReference>
<evidence type="ECO:0000313" key="9">
    <source>
        <dbReference type="Proteomes" id="UP000295030"/>
    </source>
</evidence>
<evidence type="ECO:0000256" key="6">
    <source>
        <dbReference type="SAM" id="SignalP"/>
    </source>
</evidence>
<dbReference type="Pfam" id="PF13517">
    <property type="entry name" value="FG-GAP_3"/>
    <property type="match status" value="1"/>
</dbReference>
<feature type="compositionally biased region" description="Low complexity" evidence="5">
    <location>
        <begin position="96"/>
        <end position="124"/>
    </location>
</feature>
<dbReference type="InterPro" id="IPR050708">
    <property type="entry name" value="T6SS_VgrG/RHS"/>
</dbReference>
<dbReference type="InterPro" id="IPR022045">
    <property type="entry name" value="TcdB_toxin_mid/N"/>
</dbReference>
<dbReference type="OrthoDB" id="6057489at2"/>
<keyword evidence="2" id="KW-0964">Secreted</keyword>
<keyword evidence="3 6" id="KW-0732">Signal</keyword>
<feature type="compositionally biased region" description="Low complexity" evidence="5">
    <location>
        <begin position="48"/>
        <end position="72"/>
    </location>
</feature>
<dbReference type="SUPFAM" id="SSF69318">
    <property type="entry name" value="Integrin alpha N-terminal domain"/>
    <property type="match status" value="1"/>
</dbReference>
<dbReference type="InterPro" id="IPR031325">
    <property type="entry name" value="RHS_repeat"/>
</dbReference>
<protein>
    <submittedName>
        <fullName evidence="8">RHS repeat-associated protein</fullName>
    </submittedName>
</protein>
<name>A0A4R1HC94_ANCAQ</name>
<comment type="caution">
    <text evidence="8">The sequence shown here is derived from an EMBL/GenBank/DDBJ whole genome shotgun (WGS) entry which is preliminary data.</text>
</comment>
<dbReference type="GO" id="GO:0005576">
    <property type="term" value="C:extracellular region"/>
    <property type="evidence" value="ECO:0007669"/>
    <property type="project" value="UniProtKB-SubCell"/>
</dbReference>
<dbReference type="InterPro" id="IPR028994">
    <property type="entry name" value="Integrin_alpha_N"/>
</dbReference>
<dbReference type="EMBL" id="SMFY01000005">
    <property type="protein sequence ID" value="TCK19627.1"/>
    <property type="molecule type" value="Genomic_DNA"/>
</dbReference>
<evidence type="ECO:0000313" key="8">
    <source>
        <dbReference type="EMBL" id="TCK19627.1"/>
    </source>
</evidence>
<dbReference type="InterPro" id="IPR003284">
    <property type="entry name" value="Sal_SpvB"/>
</dbReference>
<feature type="region of interest" description="Disordered" evidence="5">
    <location>
        <begin position="2066"/>
        <end position="2085"/>
    </location>
</feature>
<dbReference type="Gene3D" id="2.130.10.130">
    <property type="entry name" value="Integrin alpha, N-terminal"/>
    <property type="match status" value="1"/>
</dbReference>
<accession>A0A4R1HC94</accession>
<dbReference type="InterPro" id="IPR022385">
    <property type="entry name" value="Rhs_assc_core"/>
</dbReference>
<dbReference type="Pfam" id="PF03534">
    <property type="entry name" value="SpvB"/>
    <property type="match status" value="1"/>
</dbReference>
<dbReference type="RefSeq" id="WP_131837146.1">
    <property type="nucleotide sequence ID" value="NZ_SMFY01000005.1"/>
</dbReference>
<evidence type="ECO:0000256" key="3">
    <source>
        <dbReference type="ARBA" id="ARBA00022729"/>
    </source>
</evidence>